<protein>
    <submittedName>
        <fullName evidence="2">Uncharacterized protein</fullName>
    </submittedName>
</protein>
<dbReference type="RefSeq" id="WP_109883255.1">
    <property type="nucleotide sequence ID" value="NZ_JABAFN010000001.1"/>
</dbReference>
<dbReference type="AlphaFoldDB" id="A0A855XLB2"/>
<evidence type="ECO:0000313" key="3">
    <source>
        <dbReference type="Proteomes" id="UP000245980"/>
    </source>
</evidence>
<comment type="caution">
    <text evidence="2">The sequence shown here is derived from an EMBL/GenBank/DDBJ whole genome shotgun (WGS) entry which is preliminary data.</text>
</comment>
<organism evidence="2 3">
    <name type="scientific">Limosilactobacillus reuteri</name>
    <name type="common">Lactobacillus reuteri</name>
    <dbReference type="NCBI Taxonomy" id="1598"/>
    <lineage>
        <taxon>Bacteria</taxon>
        <taxon>Bacillati</taxon>
        <taxon>Bacillota</taxon>
        <taxon>Bacilli</taxon>
        <taxon>Lactobacillales</taxon>
        <taxon>Lactobacillaceae</taxon>
        <taxon>Limosilactobacillus</taxon>
    </lineage>
</organism>
<reference evidence="1 4" key="3">
    <citation type="submission" date="2020-04" db="EMBL/GenBank/DDBJ databases">
        <authorList>
            <person name="Hitch T.C.A."/>
            <person name="Wylensek D."/>
            <person name="Clavel T."/>
        </authorList>
    </citation>
    <scope>NUCLEOTIDE SEQUENCE [LARGE SCALE GENOMIC DNA]</scope>
    <source>
        <strain evidence="1 4">WCA-386-APC-4I</strain>
    </source>
</reference>
<proteinExistence type="predicted"/>
<gene>
    <name evidence="2" type="ORF">DKZ22_01855</name>
    <name evidence="1" type="ORF">HF865_00685</name>
</gene>
<evidence type="ECO:0000313" key="1">
    <source>
        <dbReference type="EMBL" id="NME21247.1"/>
    </source>
</evidence>
<name>A0A855XLB2_LIMRT</name>
<dbReference type="EMBL" id="JABAFN010000001">
    <property type="protein sequence ID" value="NME21247.1"/>
    <property type="molecule type" value="Genomic_DNA"/>
</dbReference>
<evidence type="ECO:0000313" key="4">
    <source>
        <dbReference type="Proteomes" id="UP000587270"/>
    </source>
</evidence>
<accession>A0A855XLB2</accession>
<reference evidence="2 3" key="1">
    <citation type="journal article" date="2018" name="Front. Microbiol.">
        <title>Comparative Genomics of the Herbivore Gut Symbiont Lactobacillus reuteri Reveals Genetic Diversity and Lifestyle Adaptation.</title>
        <authorList>
            <person name="Zhao J."/>
        </authorList>
    </citation>
    <scope>NUCLEOTIDE SEQUENCE [LARGE SCALE GENOMIC DNA]</scope>
    <source>
        <strain evidence="2 3">LR10</strain>
    </source>
</reference>
<dbReference type="Proteomes" id="UP000245980">
    <property type="component" value="Unassembled WGS sequence"/>
</dbReference>
<dbReference type="Proteomes" id="UP000587270">
    <property type="component" value="Unassembled WGS sequence"/>
</dbReference>
<sequence length="81" mass="9128">MKENENKNQVAKVEYVYVCVYQINDIEKIVAFDNADALFDWEDAVRGNGGSIRYSSKLDLWSGVAGYPSGEIERCNSDNSK</sequence>
<dbReference type="EMBL" id="QGHT01000004">
    <property type="protein sequence ID" value="PWT43115.1"/>
    <property type="molecule type" value="Genomic_DNA"/>
</dbReference>
<evidence type="ECO:0000313" key="2">
    <source>
        <dbReference type="EMBL" id="PWT43115.1"/>
    </source>
</evidence>
<reference evidence="2" key="2">
    <citation type="submission" date="2018-05" db="EMBL/GenBank/DDBJ databases">
        <authorList>
            <person name="Peng X.Y."/>
            <person name="Xu Y.F."/>
            <person name="Luo D."/>
            <person name="Yu J."/>
            <person name="Gu J.Y."/>
        </authorList>
    </citation>
    <scope>NUCLEOTIDE SEQUENCE</scope>
    <source>
        <strain evidence="2">LR10</strain>
    </source>
</reference>